<dbReference type="GO" id="GO:0003723">
    <property type="term" value="F:RNA binding"/>
    <property type="evidence" value="ECO:0007669"/>
    <property type="project" value="UniProtKB-UniRule"/>
</dbReference>
<feature type="region of interest" description="Disordered" evidence="5">
    <location>
        <begin position="101"/>
        <end position="123"/>
    </location>
</feature>
<keyword evidence="3 4" id="KW-0687">Ribonucleoprotein</keyword>
<sequence length="261" mass="29322">MPKGPKTAAPPPAKKVGGAKKEENSLFEKRAKNFGVGNNVQPRRDLSRFVKFPKNVRLQRQRRILYQRLKTPPLINLFTKTVDKNTATELFKMLNKYRPETKEQKEERLKETANAKAGGGAAPQGKKPCFVKCGINHIATLVEQKKATMVLIAHDVDPIELVLWLPALCRKMDVPFCIVKGKARLGTVVHKKTATALAFTGVRKEDEGAMAKLVDSVRGNFNDRYDDFKKWGGGIMGAKSQERTRQKEKAVAREQAKRMII</sequence>
<dbReference type="GO" id="GO:0022625">
    <property type="term" value="C:cytosolic large ribosomal subunit"/>
    <property type="evidence" value="ECO:0007669"/>
    <property type="project" value="UniProtKB-UniRule"/>
</dbReference>
<evidence type="ECO:0000313" key="7">
    <source>
        <dbReference type="EMBL" id="CAD8754460.1"/>
    </source>
</evidence>
<dbReference type="PRINTS" id="PR00881">
    <property type="entry name" value="L7ARS6FAMILY"/>
</dbReference>
<dbReference type="InterPro" id="IPR018492">
    <property type="entry name" value="Ribosomal_eL8/Nhp2"/>
</dbReference>
<protein>
    <recommendedName>
        <fullName evidence="4">60S ribosomal protein L7a</fullName>
    </recommendedName>
</protein>
<evidence type="ECO:0000256" key="4">
    <source>
        <dbReference type="RuleBase" id="RU367042"/>
    </source>
</evidence>
<evidence type="ECO:0000259" key="6">
    <source>
        <dbReference type="Pfam" id="PF01248"/>
    </source>
</evidence>
<dbReference type="EMBL" id="HBFK01034605">
    <property type="protein sequence ID" value="CAD8754460.1"/>
    <property type="molecule type" value="Transcribed_RNA"/>
</dbReference>
<evidence type="ECO:0000256" key="2">
    <source>
        <dbReference type="ARBA" id="ARBA00022980"/>
    </source>
</evidence>
<feature type="region of interest" description="Disordered" evidence="5">
    <location>
        <begin position="1"/>
        <end position="30"/>
    </location>
</feature>
<name>A0A7S0UCC2_HEMAN</name>
<dbReference type="GO" id="GO:0042254">
    <property type="term" value="P:ribosome biogenesis"/>
    <property type="evidence" value="ECO:0007669"/>
    <property type="project" value="InterPro"/>
</dbReference>
<dbReference type="PRINTS" id="PR00882">
    <property type="entry name" value="RIBOSOMALL7A"/>
</dbReference>
<comment type="function">
    <text evidence="4">Component of the ribosome.</text>
</comment>
<feature type="compositionally biased region" description="Basic and acidic residues" evidence="5">
    <location>
        <begin position="101"/>
        <end position="113"/>
    </location>
</feature>
<dbReference type="FunFam" id="3.30.1330.30:FF:000003">
    <property type="entry name" value="60S ribosomal protein L7a"/>
    <property type="match status" value="1"/>
</dbReference>
<dbReference type="InterPro" id="IPR001921">
    <property type="entry name" value="Ribosomal_eL8_euk"/>
</dbReference>
<dbReference type="InterPro" id="IPR029064">
    <property type="entry name" value="Ribosomal_eL30-like_sf"/>
</dbReference>
<dbReference type="Gene3D" id="3.30.1330.30">
    <property type="match status" value="1"/>
</dbReference>
<proteinExistence type="inferred from homology"/>
<evidence type="ECO:0000256" key="1">
    <source>
        <dbReference type="ARBA" id="ARBA00007337"/>
    </source>
</evidence>
<comment type="similarity">
    <text evidence="1 4">Belongs to the eukaryotic ribosomal protein eL8 family.</text>
</comment>
<organism evidence="7">
    <name type="scientific">Hemiselmis andersenii</name>
    <name type="common">Cryptophyte alga</name>
    <dbReference type="NCBI Taxonomy" id="464988"/>
    <lineage>
        <taxon>Eukaryota</taxon>
        <taxon>Cryptophyceae</taxon>
        <taxon>Cryptomonadales</taxon>
        <taxon>Hemiselmidaceae</taxon>
        <taxon>Hemiselmis</taxon>
    </lineage>
</organism>
<dbReference type="AlphaFoldDB" id="A0A7S0UCC2"/>
<feature type="compositionally biased region" description="Basic and acidic residues" evidence="5">
    <location>
        <begin position="19"/>
        <end position="30"/>
    </location>
</feature>
<gene>
    <name evidence="7" type="ORF">HAND1043_LOCUS20968</name>
</gene>
<accession>A0A7S0UCC2</accession>
<dbReference type="InterPro" id="IPR050257">
    <property type="entry name" value="eL8/uL1-like"/>
</dbReference>
<dbReference type="InterPro" id="IPR004038">
    <property type="entry name" value="Ribosomal_eL8/eL30/eS12/Gad45"/>
</dbReference>
<evidence type="ECO:0000256" key="3">
    <source>
        <dbReference type="ARBA" id="ARBA00023274"/>
    </source>
</evidence>
<dbReference type="InterPro" id="IPR004037">
    <property type="entry name" value="Ribosomal_eL8-like_CS"/>
</dbReference>
<dbReference type="PANTHER" id="PTHR23105">
    <property type="entry name" value="RIBOSOMAL PROTEIN L7AE FAMILY MEMBER"/>
    <property type="match status" value="1"/>
</dbReference>
<dbReference type="Pfam" id="PF01248">
    <property type="entry name" value="Ribosomal_L7Ae"/>
    <property type="match status" value="1"/>
</dbReference>
<feature type="domain" description="Ribosomal protein eL8/eL30/eS12/Gadd45" evidence="6">
    <location>
        <begin position="128"/>
        <end position="201"/>
    </location>
</feature>
<evidence type="ECO:0000256" key="5">
    <source>
        <dbReference type="SAM" id="MobiDB-lite"/>
    </source>
</evidence>
<keyword evidence="2 4" id="KW-0689">Ribosomal protein</keyword>
<dbReference type="PROSITE" id="PS01082">
    <property type="entry name" value="RIBOSOMAL_L7AE"/>
    <property type="match status" value="1"/>
</dbReference>
<dbReference type="SUPFAM" id="SSF55315">
    <property type="entry name" value="L30e-like"/>
    <property type="match status" value="1"/>
</dbReference>
<reference evidence="7" key="1">
    <citation type="submission" date="2021-01" db="EMBL/GenBank/DDBJ databases">
        <authorList>
            <person name="Corre E."/>
            <person name="Pelletier E."/>
            <person name="Niang G."/>
            <person name="Scheremetjew M."/>
            <person name="Finn R."/>
            <person name="Kale V."/>
            <person name="Holt S."/>
            <person name="Cochrane G."/>
            <person name="Meng A."/>
            <person name="Brown T."/>
            <person name="Cohen L."/>
        </authorList>
    </citation>
    <scope>NUCLEOTIDE SEQUENCE</scope>
    <source>
        <strain evidence="7">CCMP441</strain>
    </source>
</reference>